<dbReference type="EMBL" id="JACAZF010000017">
    <property type="protein sequence ID" value="KAF7289381.1"/>
    <property type="molecule type" value="Genomic_DNA"/>
</dbReference>
<dbReference type="PANTHER" id="PTHR10638">
    <property type="entry name" value="COPPER AMINE OXIDASE"/>
    <property type="match status" value="1"/>
</dbReference>
<dbReference type="GO" id="GO:0005507">
    <property type="term" value="F:copper ion binding"/>
    <property type="evidence" value="ECO:0007669"/>
    <property type="project" value="InterPro"/>
</dbReference>
<dbReference type="Gene3D" id="2.70.98.20">
    <property type="entry name" value="Copper amine oxidase, catalytic domain"/>
    <property type="match status" value="2"/>
</dbReference>
<dbReference type="EC" id="1.4.3.-" evidence="5"/>
<comment type="caution">
    <text evidence="7">The sequence shown here is derived from an EMBL/GenBank/DDBJ whole genome shotgun (WGS) entry which is preliminary data.</text>
</comment>
<evidence type="ECO:0000256" key="4">
    <source>
        <dbReference type="PIRSR" id="PIRSR600269-51"/>
    </source>
</evidence>
<dbReference type="RefSeq" id="XP_037213412.1">
    <property type="nucleotide sequence ID" value="XM_037370411.1"/>
</dbReference>
<evidence type="ECO:0000256" key="1">
    <source>
        <dbReference type="ARBA" id="ARBA00001935"/>
    </source>
</evidence>
<dbReference type="InterPro" id="IPR049948">
    <property type="entry name" value="Cu_Am_ox_TPQ-bd"/>
</dbReference>
<dbReference type="PROSITE" id="PS01164">
    <property type="entry name" value="COPPER_AMINE_OXID_1"/>
    <property type="match status" value="1"/>
</dbReference>
<dbReference type="SUPFAM" id="SSF49998">
    <property type="entry name" value="Amine oxidase catalytic domain"/>
    <property type="match status" value="2"/>
</dbReference>
<comment type="subunit">
    <text evidence="2">Homodimer.</text>
</comment>
<evidence type="ECO:0000256" key="3">
    <source>
        <dbReference type="ARBA" id="ARBA00048032"/>
    </source>
</evidence>
<comment type="PTM">
    <text evidence="4 5">Topaquinone (TPQ) is generated by copper-dependent autoxidation of a specific tyrosyl residue.</text>
</comment>
<dbReference type="Pfam" id="PF01179">
    <property type="entry name" value="Cu_amine_oxid"/>
    <property type="match status" value="2"/>
</dbReference>
<dbReference type="GO" id="GO:0048038">
    <property type="term" value="F:quinone binding"/>
    <property type="evidence" value="ECO:0007669"/>
    <property type="project" value="InterPro"/>
</dbReference>
<reference evidence="7" key="1">
    <citation type="submission" date="2020-05" db="EMBL/GenBank/DDBJ databases">
        <title>Mycena genomes resolve the evolution of fungal bioluminescence.</title>
        <authorList>
            <person name="Tsai I.J."/>
        </authorList>
    </citation>
    <scope>NUCLEOTIDE SEQUENCE</scope>
    <source>
        <strain evidence="7">171206Taipei</strain>
    </source>
</reference>
<organism evidence="7 8">
    <name type="scientific">Mycena indigotica</name>
    <dbReference type="NCBI Taxonomy" id="2126181"/>
    <lineage>
        <taxon>Eukaryota</taxon>
        <taxon>Fungi</taxon>
        <taxon>Dikarya</taxon>
        <taxon>Basidiomycota</taxon>
        <taxon>Agaricomycotina</taxon>
        <taxon>Agaricomycetes</taxon>
        <taxon>Agaricomycetidae</taxon>
        <taxon>Agaricales</taxon>
        <taxon>Marasmiineae</taxon>
        <taxon>Mycenaceae</taxon>
        <taxon>Mycena</taxon>
    </lineage>
</organism>
<comment type="similarity">
    <text evidence="5">Belongs to the copper/topaquinone oxidase family.</text>
</comment>
<name>A0A8H6VRK1_9AGAR</name>
<dbReference type="PROSITE" id="PS01165">
    <property type="entry name" value="COPPER_AMINE_OXID_2"/>
    <property type="match status" value="1"/>
</dbReference>
<comment type="catalytic activity">
    <reaction evidence="3">
        <text>a primary methyl amine + O2 + H2O = an aldehyde + H2O2 + NH4(+)</text>
        <dbReference type="Rhea" id="RHEA:16153"/>
        <dbReference type="ChEBI" id="CHEBI:15377"/>
        <dbReference type="ChEBI" id="CHEBI:15379"/>
        <dbReference type="ChEBI" id="CHEBI:16240"/>
        <dbReference type="ChEBI" id="CHEBI:17478"/>
        <dbReference type="ChEBI" id="CHEBI:28938"/>
        <dbReference type="ChEBI" id="CHEBI:228804"/>
        <dbReference type="EC" id="1.4.3.21"/>
    </reaction>
</comment>
<dbReference type="InterPro" id="IPR015798">
    <property type="entry name" value="Cu_amine_oxidase_C"/>
</dbReference>
<dbReference type="PANTHER" id="PTHR10638:SF86">
    <property type="entry name" value="COPPER AMINE OXIDASE 1-RELATED"/>
    <property type="match status" value="1"/>
</dbReference>
<feature type="modified residue" description="2',4',5'-topaquinone" evidence="4">
    <location>
        <position position="209"/>
    </location>
</feature>
<keyword evidence="8" id="KW-1185">Reference proteome</keyword>
<evidence type="ECO:0000259" key="6">
    <source>
        <dbReference type="Pfam" id="PF01179"/>
    </source>
</evidence>
<evidence type="ECO:0000256" key="5">
    <source>
        <dbReference type="RuleBase" id="RU000672"/>
    </source>
</evidence>
<keyword evidence="4 5" id="KW-0801">TPQ</keyword>
<keyword evidence="5" id="KW-0186">Copper</keyword>
<dbReference type="Proteomes" id="UP000636479">
    <property type="component" value="Unassembled WGS sequence"/>
</dbReference>
<evidence type="ECO:0000313" key="8">
    <source>
        <dbReference type="Proteomes" id="UP000636479"/>
    </source>
</evidence>
<gene>
    <name evidence="7" type="ORF">MIND_01400500</name>
</gene>
<dbReference type="InterPro" id="IPR049947">
    <property type="entry name" value="Cu_Am_Ox_Cu-bd"/>
</dbReference>
<proteinExistence type="inferred from homology"/>
<accession>A0A8H6VRK1</accession>
<comment type="cofactor">
    <cofactor evidence="1">
        <name>Cu cation</name>
        <dbReference type="ChEBI" id="CHEBI:23378"/>
    </cofactor>
</comment>
<feature type="domain" description="Copper amine oxidase catalytic" evidence="6">
    <location>
        <begin position="154"/>
        <end position="461"/>
    </location>
</feature>
<dbReference type="GO" id="GO:0009308">
    <property type="term" value="P:amine metabolic process"/>
    <property type="evidence" value="ECO:0007669"/>
    <property type="project" value="UniProtKB-UniRule"/>
</dbReference>
<feature type="domain" description="Copper amine oxidase catalytic" evidence="6">
    <location>
        <begin position="17"/>
        <end position="46"/>
    </location>
</feature>
<dbReference type="InterPro" id="IPR036460">
    <property type="entry name" value="Cu_amine_oxidase_C_sf"/>
</dbReference>
<evidence type="ECO:0000256" key="2">
    <source>
        <dbReference type="ARBA" id="ARBA00011738"/>
    </source>
</evidence>
<dbReference type="OrthoDB" id="5379943at2759"/>
<comment type="cofactor">
    <cofactor evidence="5">
        <name>Cu cation</name>
        <dbReference type="ChEBI" id="CHEBI:23378"/>
    </cofactor>
    <text evidence="5">Contains 1 topaquinone per subunit.</text>
</comment>
<protein>
    <recommendedName>
        <fullName evidence="5">Amine oxidase</fullName>
        <ecNumber evidence="5">1.4.3.-</ecNumber>
    </recommendedName>
</protein>
<evidence type="ECO:0000313" key="7">
    <source>
        <dbReference type="EMBL" id="KAF7289381.1"/>
    </source>
</evidence>
<dbReference type="GO" id="GO:0008131">
    <property type="term" value="F:primary methylamine oxidase activity"/>
    <property type="evidence" value="ECO:0007669"/>
    <property type="project" value="UniProtKB-EC"/>
</dbReference>
<sequence>MAAADKDFKQRDDLKPLHILQPEGVSFRLDGQQLEWQNWKMHIGMSVSFSRVDAYCLQRFTTAKALRCQLSPTMTTVRCGRCFTAFRYRRWWFHMGRQSTLTGENLLSTLESMEWVSWPVNCLLDVIAWARFITWYSFFIFHQTFCSSSCSPAFVKHDGTAEVIQNCICIHEEDAGVLWKHTDFCPGGRGQTVRRRRLVVSMVCTLANYEYIFNYMFYQDGTIELEIRMTGILQVYVAPDGEQPLYGTLVAPNINAQFHQHIFSIRVDPMIDGLNNSLVETDIMASPFPTGSTENFAGNAFIAKDTVLTRESGRDLPPPGVERRWRIVNRGKQHYSTGSDVGYAINIKSGGVELMTAHDGWVGRRATFAKKPVWVCRDVEGVKGGRMWAAGNYVPQTKQAPEDSIGEWVKGEESIEDEDLLVFLTIGATHIPRPEDWPVMPVEHININFKPVSFFACNPSMDVPGVHDPKSVLAFTPDPSNRNQPCH</sequence>
<dbReference type="InterPro" id="IPR000269">
    <property type="entry name" value="Cu_amine_oxidase"/>
</dbReference>
<dbReference type="AlphaFoldDB" id="A0A8H6VRK1"/>
<keyword evidence="5" id="KW-0560">Oxidoreductase</keyword>
<keyword evidence="5" id="KW-0479">Metal-binding</keyword>
<dbReference type="GeneID" id="59352927"/>